<dbReference type="EnsemblPlants" id="Solyc06g071395.1.1">
    <property type="protein sequence ID" value="Solyc06g071395.1.1"/>
    <property type="gene ID" value="Solyc06g071395.1"/>
</dbReference>
<accession>A0A3Q7H121</accession>
<dbReference type="Proteomes" id="UP000004994">
    <property type="component" value="Chromosome 6"/>
</dbReference>
<reference evidence="1" key="1">
    <citation type="journal article" date="2012" name="Nature">
        <title>The tomato genome sequence provides insights into fleshy fruit evolution.</title>
        <authorList>
            <consortium name="Tomato Genome Consortium"/>
        </authorList>
    </citation>
    <scope>NUCLEOTIDE SEQUENCE [LARGE SCALE GENOMIC DNA]</scope>
    <source>
        <strain evidence="1">cv. Heinz 1706</strain>
    </source>
</reference>
<protein>
    <submittedName>
        <fullName evidence="1">Uncharacterized protein</fullName>
    </submittedName>
</protein>
<keyword evidence="2" id="KW-1185">Reference proteome</keyword>
<reference evidence="1" key="2">
    <citation type="submission" date="2019-01" db="UniProtKB">
        <authorList>
            <consortium name="EnsemblPlants"/>
        </authorList>
    </citation>
    <scope>IDENTIFICATION</scope>
    <source>
        <strain evidence="1">cv. Heinz 1706</strain>
    </source>
</reference>
<dbReference type="AlphaFoldDB" id="A0A3Q7H121"/>
<proteinExistence type="predicted"/>
<evidence type="ECO:0000313" key="2">
    <source>
        <dbReference type="Proteomes" id="UP000004994"/>
    </source>
</evidence>
<name>A0A3Q7H121_SOLLC</name>
<dbReference type="InParanoid" id="A0A3Q7H121"/>
<dbReference type="Gramene" id="Solyc06g071395.1.1">
    <property type="protein sequence ID" value="Solyc06g071395.1.1"/>
    <property type="gene ID" value="Solyc06g071395.1"/>
</dbReference>
<organism evidence="1">
    <name type="scientific">Solanum lycopersicum</name>
    <name type="common">Tomato</name>
    <name type="synonym">Lycopersicon esculentum</name>
    <dbReference type="NCBI Taxonomy" id="4081"/>
    <lineage>
        <taxon>Eukaryota</taxon>
        <taxon>Viridiplantae</taxon>
        <taxon>Streptophyta</taxon>
        <taxon>Embryophyta</taxon>
        <taxon>Tracheophyta</taxon>
        <taxon>Spermatophyta</taxon>
        <taxon>Magnoliopsida</taxon>
        <taxon>eudicotyledons</taxon>
        <taxon>Gunneridae</taxon>
        <taxon>Pentapetalae</taxon>
        <taxon>asterids</taxon>
        <taxon>lamiids</taxon>
        <taxon>Solanales</taxon>
        <taxon>Solanaceae</taxon>
        <taxon>Solanoideae</taxon>
        <taxon>Solaneae</taxon>
        <taxon>Solanum</taxon>
        <taxon>Solanum subgen. Lycopersicon</taxon>
    </lineage>
</organism>
<evidence type="ECO:0000313" key="1">
    <source>
        <dbReference type="EnsemblPlants" id="Solyc06g071395.1.1"/>
    </source>
</evidence>
<sequence length="115" mass="13270">MTVSGEVYMMILKTIATIPISIDLSLVPWRNVNVTKMRIAMKIASITKAIMIFCCRQERIKLIDREEEIRDETYPGDKKRKKDMTLPMIPTTVLVAATHPNSNNIYKMFQLILLL</sequence>